<keyword evidence="2" id="KW-1185">Reference proteome</keyword>
<protein>
    <recommendedName>
        <fullName evidence="3">Lipoprotein</fullName>
    </recommendedName>
</protein>
<name>A0A2N1J2G8_9BACT</name>
<reference evidence="1 2" key="1">
    <citation type="submission" date="2017-09" db="EMBL/GenBank/DDBJ databases">
        <title>Genomics of the genus Arcobacter.</title>
        <authorList>
            <person name="Perez-Cataluna A."/>
            <person name="Figueras M.J."/>
            <person name="Salas-Masso N."/>
        </authorList>
    </citation>
    <scope>NUCLEOTIDE SEQUENCE [LARGE SCALE GENOMIC DNA]</scope>
    <source>
        <strain evidence="1 2">DSM 18005</strain>
    </source>
</reference>
<dbReference type="EMBL" id="NXIF01000029">
    <property type="protein sequence ID" value="PKI80694.1"/>
    <property type="molecule type" value="Genomic_DNA"/>
</dbReference>
<dbReference type="PROSITE" id="PS51257">
    <property type="entry name" value="PROKAR_LIPOPROTEIN"/>
    <property type="match status" value="1"/>
</dbReference>
<organism evidence="1 2">
    <name type="scientific">Malaciobacter halophilus</name>
    <dbReference type="NCBI Taxonomy" id="197482"/>
    <lineage>
        <taxon>Bacteria</taxon>
        <taxon>Pseudomonadati</taxon>
        <taxon>Campylobacterota</taxon>
        <taxon>Epsilonproteobacteria</taxon>
        <taxon>Campylobacterales</taxon>
        <taxon>Arcobacteraceae</taxon>
        <taxon>Malaciobacter</taxon>
    </lineage>
</organism>
<dbReference type="KEGG" id="ahs:AHALO_0650"/>
<evidence type="ECO:0000313" key="1">
    <source>
        <dbReference type="EMBL" id="PKI80694.1"/>
    </source>
</evidence>
<dbReference type="Proteomes" id="UP000233248">
    <property type="component" value="Unassembled WGS sequence"/>
</dbReference>
<dbReference type="OrthoDB" id="5338644at2"/>
<gene>
    <name evidence="1" type="ORF">CP960_07920</name>
</gene>
<comment type="caution">
    <text evidence="1">The sequence shown here is derived from an EMBL/GenBank/DDBJ whole genome shotgun (WGS) entry which is preliminary data.</text>
</comment>
<dbReference type="RefSeq" id="WP_101184882.1">
    <property type="nucleotide sequence ID" value="NZ_CP031218.1"/>
</dbReference>
<dbReference type="AlphaFoldDB" id="A0A2N1J2G8"/>
<evidence type="ECO:0008006" key="3">
    <source>
        <dbReference type="Google" id="ProtNLM"/>
    </source>
</evidence>
<evidence type="ECO:0000313" key="2">
    <source>
        <dbReference type="Proteomes" id="UP000233248"/>
    </source>
</evidence>
<proteinExistence type="predicted"/>
<accession>A0A2N1J2G8</accession>
<sequence>MNKNFLLLIIFITFFTGCISQNRVKEVFQTNKAIEISNDYKKILSFLNEYKIKLDKRNPKHYNKVLEKAIYNQINSGKTSVVLKDFQGKKLKNFKQYLDLAFDKKGVVYRNDYLILGIFYMIYDAYLMDGHHKFSALNYDKDLLTKLYKNLHILRWKVRTTKDINGNYLFLTWQNNWQVEYMKKGLSNLNELKNLEAIKNNKESLLSHSNFSFEVLLSLMINRVENTLNDIGAEPSEITFDTIASLVFII</sequence>